<dbReference type="SUPFAM" id="SSF48613">
    <property type="entry name" value="Heme oxygenase-like"/>
    <property type="match status" value="1"/>
</dbReference>
<evidence type="ECO:0000313" key="1">
    <source>
        <dbReference type="EMBL" id="MDC0670579.1"/>
    </source>
</evidence>
<dbReference type="Gene3D" id="1.20.910.10">
    <property type="entry name" value="Heme oxygenase-like"/>
    <property type="match status" value="1"/>
</dbReference>
<evidence type="ECO:0000313" key="2">
    <source>
        <dbReference type="Proteomes" id="UP001217838"/>
    </source>
</evidence>
<dbReference type="EMBL" id="JAQNDN010000013">
    <property type="protein sequence ID" value="MDC0670579.1"/>
    <property type="molecule type" value="Genomic_DNA"/>
</dbReference>
<sequence>MTTPGARLRAKLELAQPFLAAQAEQIWTSPQVRTLYPAYLCTMHMIVRSAVPLMDQAIARAHALGPDDPLATAFAAYLERHVKEEAGHDEWLLEDLAATGSDPTVPLRQIPSPRIASLVGAQYYWLQHHHPIALLGHIAAIESYPPPPGFAERLRERTGYPRDAFRAIARHEVLDIRHRRDLYETIDALPLRPEHEKVVGLSALHTLQAGIEVLAELHENIVRAA</sequence>
<comment type="caution">
    <text evidence="1">The sequence shown here is derived from an EMBL/GenBank/DDBJ whole genome shotgun (WGS) entry which is preliminary data.</text>
</comment>
<reference evidence="1 2" key="1">
    <citation type="submission" date="2022-11" db="EMBL/GenBank/DDBJ databases">
        <title>Minimal conservation of predation-associated metabolite biosynthetic gene clusters underscores biosynthetic potential of Myxococcota including descriptions for ten novel species: Archangium lansinium sp. nov., Myxococcus landrumus sp. nov., Nannocystis bai.</title>
        <authorList>
            <person name="Ahearne A."/>
            <person name="Stevens C."/>
            <person name="Dowd S."/>
        </authorList>
    </citation>
    <scope>NUCLEOTIDE SEQUENCE [LARGE SCALE GENOMIC DNA]</scope>
    <source>
        <strain evidence="1 2">NCELM</strain>
    </source>
</reference>
<dbReference type="RefSeq" id="WP_272000396.1">
    <property type="nucleotide sequence ID" value="NZ_JAQNDN010000013.1"/>
</dbReference>
<dbReference type="InterPro" id="IPR016084">
    <property type="entry name" value="Haem_Oase-like_multi-hlx"/>
</dbReference>
<keyword evidence="2" id="KW-1185">Reference proteome</keyword>
<accession>A0ABT5B8X2</accession>
<name>A0ABT5B8X2_9BACT</name>
<dbReference type="Pfam" id="PF14518">
    <property type="entry name" value="Haem_oxygenas_2"/>
    <property type="match status" value="1"/>
</dbReference>
<gene>
    <name evidence="1" type="ORF">POL58_22675</name>
</gene>
<dbReference type="Proteomes" id="UP001217838">
    <property type="component" value="Unassembled WGS sequence"/>
</dbReference>
<protein>
    <submittedName>
        <fullName evidence="1">Iron-containing redox enzyme family protein</fullName>
    </submittedName>
</protein>
<proteinExistence type="predicted"/>
<organism evidence="1 2">
    <name type="scientific">Nannocystis radixulma</name>
    <dbReference type="NCBI Taxonomy" id="2995305"/>
    <lineage>
        <taxon>Bacteria</taxon>
        <taxon>Pseudomonadati</taxon>
        <taxon>Myxococcota</taxon>
        <taxon>Polyangia</taxon>
        <taxon>Nannocystales</taxon>
        <taxon>Nannocystaceae</taxon>
        <taxon>Nannocystis</taxon>
    </lineage>
</organism>